<dbReference type="InterPro" id="IPR002168">
    <property type="entry name" value="Lipase_GDXG_HIS_AS"/>
</dbReference>
<name>A0ABQ4R3D3_9HYPH</name>
<keyword evidence="2 5" id="KW-0378">Hydrolase</keyword>
<gene>
    <name evidence="5" type="primary">mlhB</name>
    <name evidence="5" type="ORF">OPKNFCMD_4424</name>
</gene>
<dbReference type="InterPro" id="IPR013094">
    <property type="entry name" value="AB_hydrolase_3"/>
</dbReference>
<dbReference type="EMBL" id="BPQH01000014">
    <property type="protein sequence ID" value="GJD51669.1"/>
    <property type="molecule type" value="Genomic_DNA"/>
</dbReference>
<dbReference type="Proteomes" id="UP001055167">
    <property type="component" value="Unassembled WGS sequence"/>
</dbReference>
<feature type="domain" description="Alpha/beta hydrolase fold-3" evidence="4">
    <location>
        <begin position="73"/>
        <end position="269"/>
    </location>
</feature>
<reference evidence="5" key="2">
    <citation type="submission" date="2021-08" db="EMBL/GenBank/DDBJ databases">
        <authorList>
            <person name="Tani A."/>
            <person name="Ola A."/>
            <person name="Ogura Y."/>
            <person name="Katsura K."/>
            <person name="Hayashi T."/>
        </authorList>
    </citation>
    <scope>NUCLEOTIDE SEQUENCE</scope>
    <source>
        <strain evidence="5">KCTC 52305</strain>
    </source>
</reference>
<dbReference type="PANTHER" id="PTHR48081:SF30">
    <property type="entry name" value="ACETYL-HYDROLASE LIPR-RELATED"/>
    <property type="match status" value="1"/>
</dbReference>
<dbReference type="Gene3D" id="3.40.50.1820">
    <property type="entry name" value="alpha/beta hydrolase"/>
    <property type="match status" value="1"/>
</dbReference>
<sequence length="325" mass="33707">MASLRAHIFDCMVRWQVKPKLARHMDDVAAVRRIFDQTGFPDPPGIAFRPGRVGGVAGEWAERAGLPAAAPRLLYLHGGGFVGCSARTHRPLIGGLARHGLRIFAPDYRLAPEHPFPAALDDAAAAWDAFAAQGPAGLAGDSAGGNLALALMLRARRDGAALPGAAALFSPATDMAGTGASMRENARRDAMFDPSGMHHMVQAYVAGHDPADPLVSPLLGDLAGLPPLLLHVGAREVLRDDSVRLAEKARAAGVAVSLTVWPVVPHVWQFAGSFLPEARRSLAEAAAFLKQHVPAAAAPEPAADPASAGGPTEAGHPASAGPETV</sequence>
<keyword evidence="6" id="KW-1185">Reference proteome</keyword>
<protein>
    <submittedName>
        <fullName evidence="5">Monoterpene epsilon-lactone hydrolase</fullName>
    </submittedName>
</protein>
<dbReference type="GO" id="GO:0016787">
    <property type="term" value="F:hydrolase activity"/>
    <property type="evidence" value="ECO:0007669"/>
    <property type="project" value="UniProtKB-KW"/>
</dbReference>
<dbReference type="PANTHER" id="PTHR48081">
    <property type="entry name" value="AB HYDROLASE SUPERFAMILY PROTEIN C4A8.06C"/>
    <property type="match status" value="1"/>
</dbReference>
<dbReference type="PROSITE" id="PS01173">
    <property type="entry name" value="LIPASE_GDXG_HIS"/>
    <property type="match status" value="1"/>
</dbReference>
<accession>A0ABQ4R3D3</accession>
<dbReference type="InterPro" id="IPR050300">
    <property type="entry name" value="GDXG_lipolytic_enzyme"/>
</dbReference>
<evidence type="ECO:0000256" key="3">
    <source>
        <dbReference type="SAM" id="MobiDB-lite"/>
    </source>
</evidence>
<evidence type="ECO:0000259" key="4">
    <source>
        <dbReference type="Pfam" id="PF07859"/>
    </source>
</evidence>
<dbReference type="SUPFAM" id="SSF53474">
    <property type="entry name" value="alpha/beta-Hydrolases"/>
    <property type="match status" value="1"/>
</dbReference>
<feature type="region of interest" description="Disordered" evidence="3">
    <location>
        <begin position="297"/>
        <end position="325"/>
    </location>
</feature>
<dbReference type="InterPro" id="IPR029058">
    <property type="entry name" value="AB_hydrolase_fold"/>
</dbReference>
<reference evidence="5" key="1">
    <citation type="journal article" date="2021" name="Front. Microbiol.">
        <title>Comprehensive Comparative Genomics and Phenotyping of Methylobacterium Species.</title>
        <authorList>
            <person name="Alessa O."/>
            <person name="Ogura Y."/>
            <person name="Fujitani Y."/>
            <person name="Takami H."/>
            <person name="Hayashi T."/>
            <person name="Sahin N."/>
            <person name="Tani A."/>
        </authorList>
    </citation>
    <scope>NUCLEOTIDE SEQUENCE</scope>
    <source>
        <strain evidence="5">KCTC 52305</strain>
    </source>
</reference>
<comment type="similarity">
    <text evidence="1">Belongs to the 'GDXG' lipolytic enzyme family.</text>
</comment>
<dbReference type="Pfam" id="PF07859">
    <property type="entry name" value="Abhydrolase_3"/>
    <property type="match status" value="1"/>
</dbReference>
<proteinExistence type="inferred from homology"/>
<comment type="caution">
    <text evidence="5">The sequence shown here is derived from an EMBL/GenBank/DDBJ whole genome shotgun (WGS) entry which is preliminary data.</text>
</comment>
<feature type="compositionally biased region" description="Low complexity" evidence="3">
    <location>
        <begin position="297"/>
        <end position="311"/>
    </location>
</feature>
<evidence type="ECO:0000313" key="6">
    <source>
        <dbReference type="Proteomes" id="UP001055167"/>
    </source>
</evidence>
<organism evidence="5 6">
    <name type="scientific">Methylobacterium crusticola</name>
    <dbReference type="NCBI Taxonomy" id="1697972"/>
    <lineage>
        <taxon>Bacteria</taxon>
        <taxon>Pseudomonadati</taxon>
        <taxon>Pseudomonadota</taxon>
        <taxon>Alphaproteobacteria</taxon>
        <taxon>Hyphomicrobiales</taxon>
        <taxon>Methylobacteriaceae</taxon>
        <taxon>Methylobacterium</taxon>
    </lineage>
</organism>
<dbReference type="RefSeq" id="WP_128564216.1">
    <property type="nucleotide sequence ID" value="NZ_BPQH01000014.1"/>
</dbReference>
<evidence type="ECO:0000313" key="5">
    <source>
        <dbReference type="EMBL" id="GJD51669.1"/>
    </source>
</evidence>
<evidence type="ECO:0000256" key="1">
    <source>
        <dbReference type="ARBA" id="ARBA00010515"/>
    </source>
</evidence>
<evidence type="ECO:0000256" key="2">
    <source>
        <dbReference type="ARBA" id="ARBA00022801"/>
    </source>
</evidence>